<organism evidence="1 2">
    <name type="scientific">Bacillus thuringiensis subsp. higo</name>
    <dbReference type="NCBI Taxonomy" id="132266"/>
    <lineage>
        <taxon>Bacteria</taxon>
        <taxon>Bacillati</taxon>
        <taxon>Bacillota</taxon>
        <taxon>Bacilli</taxon>
        <taxon>Bacillales</taxon>
        <taxon>Bacillaceae</taxon>
        <taxon>Bacillus</taxon>
        <taxon>Bacillus cereus group</taxon>
    </lineage>
</organism>
<accession>A0A9X6QQH7</accession>
<protein>
    <submittedName>
        <fullName evidence="1">Uncharacterized protein</fullName>
    </submittedName>
</protein>
<name>A0A9X6QQH7_BACUH</name>
<evidence type="ECO:0000313" key="2">
    <source>
        <dbReference type="Proteomes" id="UP000194816"/>
    </source>
</evidence>
<proteinExistence type="predicted"/>
<dbReference type="Proteomes" id="UP000194816">
    <property type="component" value="Unassembled WGS sequence"/>
</dbReference>
<reference evidence="1 2" key="1">
    <citation type="submission" date="2016-10" db="EMBL/GenBank/DDBJ databases">
        <title>Comparative genomics of Bacillus thuringiensis reveals a path to pathogens against multiple invertebrate hosts.</title>
        <authorList>
            <person name="Zheng J."/>
            <person name="Gao Q."/>
            <person name="Liu H."/>
            <person name="Peng D."/>
            <person name="Ruan L."/>
            <person name="Sun M."/>
        </authorList>
    </citation>
    <scope>NUCLEOTIDE SEQUENCE [LARGE SCALE GENOMIC DNA]</scope>
    <source>
        <strain evidence="1">BGSC 4AU1</strain>
    </source>
</reference>
<dbReference type="AlphaFoldDB" id="A0A9X6QQH7"/>
<sequence>MQREASNISTGKAFYINKGKVIEVKILGADQGIGIIGNFKGLDQGKFMTATYNNSEGMWYFSTYQTDFETGNATEIDSKKLPLEEGKGFLKEKFDIAL</sequence>
<dbReference type="EMBL" id="MOOK01000134">
    <property type="protein sequence ID" value="OUB49943.1"/>
    <property type="molecule type" value="Genomic_DNA"/>
</dbReference>
<evidence type="ECO:0000313" key="1">
    <source>
        <dbReference type="EMBL" id="OUB49943.1"/>
    </source>
</evidence>
<comment type="caution">
    <text evidence="1">The sequence shown here is derived from an EMBL/GenBank/DDBJ whole genome shotgun (WGS) entry which is preliminary data.</text>
</comment>
<gene>
    <name evidence="1" type="ORF">BK716_15870</name>
</gene>